<evidence type="ECO:0000256" key="1">
    <source>
        <dbReference type="ARBA" id="ARBA00004123"/>
    </source>
</evidence>
<comment type="caution">
    <text evidence="18">The sequence shown here is derived from an EMBL/GenBank/DDBJ whole genome shotgun (WGS) entry which is preliminary data.</text>
</comment>
<keyword evidence="12" id="KW-0206">Cytoskeleton</keyword>
<keyword evidence="15" id="KW-0137">Centromere</keyword>
<evidence type="ECO:0000256" key="15">
    <source>
        <dbReference type="ARBA" id="ARBA00023328"/>
    </source>
</evidence>
<evidence type="ECO:0000256" key="4">
    <source>
        <dbReference type="ARBA" id="ARBA00010146"/>
    </source>
</evidence>
<dbReference type="Pfam" id="PF08649">
    <property type="entry name" value="DASH_Dad1"/>
    <property type="match status" value="1"/>
</dbReference>
<feature type="compositionally biased region" description="Gly residues" evidence="17">
    <location>
        <begin position="109"/>
        <end position="119"/>
    </location>
</feature>
<evidence type="ECO:0000256" key="13">
    <source>
        <dbReference type="ARBA" id="ARBA00023242"/>
    </source>
</evidence>
<evidence type="ECO:0000256" key="7">
    <source>
        <dbReference type="ARBA" id="ARBA00022490"/>
    </source>
</evidence>
<dbReference type="GO" id="GO:0019867">
    <property type="term" value="C:outer membrane"/>
    <property type="evidence" value="ECO:0007669"/>
    <property type="project" value="InterPro"/>
</dbReference>
<feature type="compositionally biased region" description="Low complexity" evidence="17">
    <location>
        <begin position="79"/>
        <end position="90"/>
    </location>
</feature>
<dbReference type="GO" id="GO:0044732">
    <property type="term" value="C:mitotic spindle pole body"/>
    <property type="evidence" value="ECO:0007669"/>
    <property type="project" value="TreeGrafter"/>
</dbReference>
<evidence type="ECO:0000256" key="10">
    <source>
        <dbReference type="ARBA" id="ARBA00022776"/>
    </source>
</evidence>
<evidence type="ECO:0000256" key="17">
    <source>
        <dbReference type="SAM" id="MobiDB-lite"/>
    </source>
</evidence>
<evidence type="ECO:0000256" key="11">
    <source>
        <dbReference type="ARBA" id="ARBA00022838"/>
    </source>
</evidence>
<feature type="region of interest" description="Disordered" evidence="17">
    <location>
        <begin position="1"/>
        <end position="21"/>
    </location>
</feature>
<dbReference type="GO" id="GO:0042729">
    <property type="term" value="C:DASH complex"/>
    <property type="evidence" value="ECO:0007669"/>
    <property type="project" value="InterPro"/>
</dbReference>
<dbReference type="GO" id="GO:0072686">
    <property type="term" value="C:mitotic spindle"/>
    <property type="evidence" value="ECO:0007669"/>
    <property type="project" value="InterPro"/>
</dbReference>
<organism evidence="18 19">
    <name type="scientific">Periconia digitata</name>
    <dbReference type="NCBI Taxonomy" id="1303443"/>
    <lineage>
        <taxon>Eukaryota</taxon>
        <taxon>Fungi</taxon>
        <taxon>Dikarya</taxon>
        <taxon>Ascomycota</taxon>
        <taxon>Pezizomycotina</taxon>
        <taxon>Dothideomycetes</taxon>
        <taxon>Pleosporomycetidae</taxon>
        <taxon>Pleosporales</taxon>
        <taxon>Massarineae</taxon>
        <taxon>Periconiaceae</taxon>
        <taxon>Periconia</taxon>
    </lineage>
</organism>
<keyword evidence="13" id="KW-0539">Nucleus</keyword>
<keyword evidence="7" id="KW-0963">Cytoplasm</keyword>
<reference evidence="18" key="1">
    <citation type="submission" date="2023-01" db="EMBL/GenBank/DDBJ databases">
        <authorList>
            <person name="Van Ghelder C."/>
            <person name="Rancurel C."/>
        </authorList>
    </citation>
    <scope>NUCLEOTIDE SEQUENCE</scope>
    <source>
        <strain evidence="18">CNCM I-4278</strain>
    </source>
</reference>
<dbReference type="PANTHER" id="PTHR28025">
    <property type="entry name" value="DASH COMPLEX SUBUNIT DAD1"/>
    <property type="match status" value="1"/>
</dbReference>
<feature type="compositionally biased region" description="Acidic residues" evidence="17">
    <location>
        <begin position="123"/>
        <end position="134"/>
    </location>
</feature>
<evidence type="ECO:0000256" key="9">
    <source>
        <dbReference type="ARBA" id="ARBA00022701"/>
    </source>
</evidence>
<protein>
    <recommendedName>
        <fullName evidence="5">DASH complex subunit DAD1</fullName>
    </recommendedName>
    <alternativeName>
        <fullName evidence="16">Outer kinetochore protein DAD1</fullName>
    </alternativeName>
</protein>
<keyword evidence="14" id="KW-0131">Cell cycle</keyword>
<keyword evidence="9" id="KW-0493">Microtubule</keyword>
<evidence type="ECO:0000256" key="6">
    <source>
        <dbReference type="ARBA" id="ARBA00022454"/>
    </source>
</evidence>
<name>A0A9W4XKV0_9PLEO</name>
<feature type="region of interest" description="Disordered" evidence="17">
    <location>
        <begin position="79"/>
        <end position="134"/>
    </location>
</feature>
<dbReference type="AlphaFoldDB" id="A0A9W4XKV0"/>
<dbReference type="GO" id="GO:0051010">
    <property type="term" value="F:microtubule plus-end binding"/>
    <property type="evidence" value="ECO:0007669"/>
    <property type="project" value="TreeGrafter"/>
</dbReference>
<evidence type="ECO:0000313" key="18">
    <source>
        <dbReference type="EMBL" id="CAI6273354.1"/>
    </source>
</evidence>
<comment type="similarity">
    <text evidence="4">Belongs to the DASH complex DAD1 family.</text>
</comment>
<evidence type="ECO:0000256" key="8">
    <source>
        <dbReference type="ARBA" id="ARBA00022618"/>
    </source>
</evidence>
<evidence type="ECO:0000256" key="5">
    <source>
        <dbReference type="ARBA" id="ARBA00020261"/>
    </source>
</evidence>
<evidence type="ECO:0000256" key="2">
    <source>
        <dbReference type="ARBA" id="ARBA00004186"/>
    </source>
</evidence>
<evidence type="ECO:0000256" key="3">
    <source>
        <dbReference type="ARBA" id="ARBA00004629"/>
    </source>
</evidence>
<accession>A0A9W4XKV0</accession>
<dbReference type="GO" id="GO:0005876">
    <property type="term" value="C:spindle microtubule"/>
    <property type="evidence" value="ECO:0007669"/>
    <property type="project" value="TreeGrafter"/>
</dbReference>
<dbReference type="OrthoDB" id="5566853at2759"/>
<keyword evidence="10" id="KW-0498">Mitosis</keyword>
<dbReference type="InterPro" id="IPR006315">
    <property type="entry name" value="OM_autotransptr_brl_dom"/>
</dbReference>
<keyword evidence="19" id="KW-1185">Reference proteome</keyword>
<proteinExistence type="inferred from homology"/>
<feature type="compositionally biased region" description="Polar residues" evidence="17">
    <location>
        <begin position="1"/>
        <end position="19"/>
    </location>
</feature>
<dbReference type="NCBIfam" id="TIGR01414">
    <property type="entry name" value="autotrans_barl"/>
    <property type="match status" value="1"/>
</dbReference>
<gene>
    <name evidence="18" type="ORF">PDIGIT_LOCUS1814</name>
</gene>
<evidence type="ECO:0000256" key="14">
    <source>
        <dbReference type="ARBA" id="ARBA00023306"/>
    </source>
</evidence>
<keyword evidence="6" id="KW-0158">Chromosome</keyword>
<dbReference type="InterPro" id="IPR013958">
    <property type="entry name" value="DASH_Dad1"/>
</dbReference>
<keyword evidence="11" id="KW-0995">Kinetochore</keyword>
<dbReference type="EMBL" id="CAOQHR010000001">
    <property type="protein sequence ID" value="CAI6273354.1"/>
    <property type="molecule type" value="Genomic_DNA"/>
</dbReference>
<keyword evidence="8" id="KW-0132">Cell division</keyword>
<evidence type="ECO:0000256" key="12">
    <source>
        <dbReference type="ARBA" id="ARBA00023212"/>
    </source>
</evidence>
<comment type="subcellular location">
    <subcellularLocation>
        <location evidence="3">Chromosome</location>
        <location evidence="3">Centromere</location>
        <location evidence="3">Kinetochore</location>
    </subcellularLocation>
    <subcellularLocation>
        <location evidence="2">Cytoplasm</location>
        <location evidence="2">Cytoskeleton</location>
        <location evidence="2">Spindle</location>
    </subcellularLocation>
    <subcellularLocation>
        <location evidence="1">Nucleus</location>
    </subcellularLocation>
</comment>
<dbReference type="PANTHER" id="PTHR28025:SF1">
    <property type="entry name" value="DASH COMPLEX SUBUNIT DAD1"/>
    <property type="match status" value="1"/>
</dbReference>
<dbReference type="GO" id="GO:0051301">
    <property type="term" value="P:cell division"/>
    <property type="evidence" value="ECO:0007669"/>
    <property type="project" value="UniProtKB-KW"/>
</dbReference>
<evidence type="ECO:0000256" key="16">
    <source>
        <dbReference type="ARBA" id="ARBA00030566"/>
    </source>
</evidence>
<feature type="compositionally biased region" description="Basic and acidic residues" evidence="17">
    <location>
        <begin position="98"/>
        <end position="107"/>
    </location>
</feature>
<evidence type="ECO:0000313" key="19">
    <source>
        <dbReference type="Proteomes" id="UP001152607"/>
    </source>
</evidence>
<sequence length="134" mass="14759">MDDHQLQQQQRNDNSNPNGKTYYESQREMLVTEIAQSLEHVLVNINRLNRSMEELIQVGNEFAPVESLWSHFESVMGNTNTAANNQSTASPQHQNQEGGDKKKKDAGSEAGGEGEGDTTGVGAEEEGEGDESMY</sequence>
<dbReference type="Proteomes" id="UP001152607">
    <property type="component" value="Unassembled WGS sequence"/>
</dbReference>